<evidence type="ECO:0000256" key="2">
    <source>
        <dbReference type="ARBA" id="ARBA00008333"/>
    </source>
</evidence>
<feature type="transmembrane region" description="Helical" evidence="6">
    <location>
        <begin position="386"/>
        <end position="403"/>
    </location>
</feature>
<dbReference type="PANTHER" id="PTHR31632:SF2">
    <property type="entry name" value="PLASMA MEMBRANE IRON PERMEASE"/>
    <property type="match status" value="1"/>
</dbReference>
<gene>
    <name evidence="8" type="primary">efeU</name>
    <name evidence="8" type="ORF">SAMEA4384403_02167</name>
</gene>
<dbReference type="RefSeq" id="WP_095089484.1">
    <property type="nucleotide sequence ID" value="NZ_BMDM01000001.1"/>
</dbReference>
<dbReference type="PANTHER" id="PTHR31632">
    <property type="entry name" value="IRON TRANSPORTER FTH1"/>
    <property type="match status" value="1"/>
</dbReference>
<feature type="transmembrane region" description="Helical" evidence="6">
    <location>
        <begin position="448"/>
        <end position="481"/>
    </location>
</feature>
<comment type="subcellular location">
    <subcellularLocation>
        <location evidence="1">Membrane</location>
        <topology evidence="1">Multi-pass membrane protein</topology>
    </subcellularLocation>
</comment>
<reference evidence="8 9" key="1">
    <citation type="submission" date="2017-06" db="EMBL/GenBank/DDBJ databases">
        <authorList>
            <consortium name="Pathogen Informatics"/>
        </authorList>
    </citation>
    <scope>NUCLEOTIDE SEQUENCE [LARGE SCALE GENOMIC DNA]</scope>
    <source>
        <strain evidence="8 9">NCTC13839</strain>
    </source>
</reference>
<evidence type="ECO:0000256" key="4">
    <source>
        <dbReference type="ARBA" id="ARBA00022989"/>
    </source>
</evidence>
<sequence>MKRYLIVFSIVMLFSMVAPLTIKAETSLSDIYISVTDAKSAIQDKDNKSFEKHLNHIKDNWKKVNKKDHKLVNKIDKDIKSVEQHQSSTAKTKSLNQLTTDLIAYEKVLNPVNKQEKRDKLQNQMSPLIKDITKAISSENFEKAREINNKLNATWTSNEKIVREEDIGRYGQIETALMFTRIELTKDKVDASSVQMQVNQLKSELDDYHAGKKSDAKTTSHDVSVLNEHLDRAINNIDNQELAEVKQELQQFIIAWPNVESDISTKNAQLYTKIEQKIPQYAGQLNDKNKNDIKSNLITINHEIKETTNKTSYTYWDAALILLREGVEALLIIMALITVTKKSSQKKATNWILAGSSFGIVLSITLAFVFKAIFENLGSTRELTEGIVGIASVMLMIIVGMWLHSKSSLQSWQKFINKNMEKAMSTGSIVTFGLVAFLSVFREGAETIIFYLGIVGKISTFSLILGIGIALAILIVIAAFFNQITKWIPINRLFLLMSILIFILAFKILGVSIHTLQILNVVPQHAINHLPFIDLIGFYPTYETFIPQMVLVLIVIVYYGVNKISKNK</sequence>
<feature type="transmembrane region" description="Helical" evidence="6">
    <location>
        <begin position="545"/>
        <end position="561"/>
    </location>
</feature>
<dbReference type="GO" id="GO:0033573">
    <property type="term" value="C:high-affinity iron permease complex"/>
    <property type="evidence" value="ECO:0007669"/>
    <property type="project" value="InterPro"/>
</dbReference>
<evidence type="ECO:0000256" key="6">
    <source>
        <dbReference type="SAM" id="Phobius"/>
    </source>
</evidence>
<dbReference type="InterPro" id="IPR004923">
    <property type="entry name" value="FTR1/Fip1/EfeU"/>
</dbReference>
<accession>A0A240A3N2</accession>
<dbReference type="KEGG" id="sste:SAMEA4384403_2167"/>
<keyword evidence="5 6" id="KW-0472">Membrane</keyword>
<proteinExistence type="inferred from homology"/>
<dbReference type="Proteomes" id="UP000242084">
    <property type="component" value="Chromosome 1"/>
</dbReference>
<protein>
    <submittedName>
        <fullName evidence="8">Iron ABC transporter permease</fullName>
    </submittedName>
</protein>
<evidence type="ECO:0000256" key="5">
    <source>
        <dbReference type="ARBA" id="ARBA00023136"/>
    </source>
</evidence>
<name>A0A240A3N2_9STAP</name>
<feature type="transmembrane region" description="Helical" evidence="6">
    <location>
        <begin position="351"/>
        <end position="374"/>
    </location>
</feature>
<keyword evidence="7" id="KW-0732">Signal</keyword>
<keyword evidence="3 6" id="KW-0812">Transmembrane</keyword>
<keyword evidence="9" id="KW-1185">Reference proteome</keyword>
<feature type="transmembrane region" description="Helical" evidence="6">
    <location>
        <begin position="315"/>
        <end position="339"/>
    </location>
</feature>
<dbReference type="OrthoDB" id="8215804at2"/>
<evidence type="ECO:0000256" key="3">
    <source>
        <dbReference type="ARBA" id="ARBA00022692"/>
    </source>
</evidence>
<dbReference type="Pfam" id="PF03239">
    <property type="entry name" value="FTR1"/>
    <property type="match status" value="1"/>
</dbReference>
<feature type="transmembrane region" description="Helical" evidence="6">
    <location>
        <begin position="423"/>
        <end position="442"/>
    </location>
</feature>
<evidence type="ECO:0000313" key="8">
    <source>
        <dbReference type="EMBL" id="SNV77907.1"/>
    </source>
</evidence>
<comment type="similarity">
    <text evidence="2">Belongs to the oxidase-dependent Fe transporter (OFeT) (TC 9.A.10.1) family.</text>
</comment>
<dbReference type="EMBL" id="LT906462">
    <property type="protein sequence ID" value="SNV77907.1"/>
    <property type="molecule type" value="Genomic_DNA"/>
</dbReference>
<organism evidence="8 9">
    <name type="scientific">Mammaliicoccus stepanovicii</name>
    <dbReference type="NCBI Taxonomy" id="643214"/>
    <lineage>
        <taxon>Bacteria</taxon>
        <taxon>Bacillati</taxon>
        <taxon>Bacillota</taxon>
        <taxon>Bacilli</taxon>
        <taxon>Bacillales</taxon>
        <taxon>Staphylococcaceae</taxon>
        <taxon>Mammaliicoccus</taxon>
    </lineage>
</organism>
<keyword evidence="4 6" id="KW-1133">Transmembrane helix</keyword>
<dbReference type="AlphaFoldDB" id="A0A240A3N2"/>
<feature type="transmembrane region" description="Helical" evidence="6">
    <location>
        <begin position="493"/>
        <end position="513"/>
    </location>
</feature>
<feature type="signal peptide" evidence="7">
    <location>
        <begin position="1"/>
        <end position="24"/>
    </location>
</feature>
<evidence type="ECO:0000256" key="1">
    <source>
        <dbReference type="ARBA" id="ARBA00004141"/>
    </source>
</evidence>
<feature type="chain" id="PRO_5030041727" evidence="7">
    <location>
        <begin position="25"/>
        <end position="568"/>
    </location>
</feature>
<evidence type="ECO:0000256" key="7">
    <source>
        <dbReference type="SAM" id="SignalP"/>
    </source>
</evidence>
<dbReference type="GO" id="GO:0015093">
    <property type="term" value="F:ferrous iron transmembrane transporter activity"/>
    <property type="evidence" value="ECO:0007669"/>
    <property type="project" value="TreeGrafter"/>
</dbReference>
<evidence type="ECO:0000313" key="9">
    <source>
        <dbReference type="Proteomes" id="UP000242084"/>
    </source>
</evidence>